<organism evidence="2 3">
    <name type="scientific">Pleurodeles waltl</name>
    <name type="common">Iberian ribbed newt</name>
    <dbReference type="NCBI Taxonomy" id="8319"/>
    <lineage>
        <taxon>Eukaryota</taxon>
        <taxon>Metazoa</taxon>
        <taxon>Chordata</taxon>
        <taxon>Craniata</taxon>
        <taxon>Vertebrata</taxon>
        <taxon>Euteleostomi</taxon>
        <taxon>Amphibia</taxon>
        <taxon>Batrachia</taxon>
        <taxon>Caudata</taxon>
        <taxon>Salamandroidea</taxon>
        <taxon>Salamandridae</taxon>
        <taxon>Pleurodelinae</taxon>
        <taxon>Pleurodeles</taxon>
    </lineage>
</organism>
<accession>A0AAV7KQF0</accession>
<feature type="region of interest" description="Disordered" evidence="1">
    <location>
        <begin position="1"/>
        <end position="39"/>
    </location>
</feature>
<dbReference type="EMBL" id="JANPWB010000016">
    <property type="protein sequence ID" value="KAJ1081300.1"/>
    <property type="molecule type" value="Genomic_DNA"/>
</dbReference>
<comment type="caution">
    <text evidence="2">The sequence shown here is derived from an EMBL/GenBank/DDBJ whole genome shotgun (WGS) entry which is preliminary data.</text>
</comment>
<reference evidence="2" key="1">
    <citation type="journal article" date="2022" name="bioRxiv">
        <title>Sequencing and chromosome-scale assembly of the giantPleurodeles waltlgenome.</title>
        <authorList>
            <person name="Brown T."/>
            <person name="Elewa A."/>
            <person name="Iarovenko S."/>
            <person name="Subramanian E."/>
            <person name="Araus A.J."/>
            <person name="Petzold A."/>
            <person name="Susuki M."/>
            <person name="Suzuki K.-i.T."/>
            <person name="Hayashi T."/>
            <person name="Toyoda A."/>
            <person name="Oliveira C."/>
            <person name="Osipova E."/>
            <person name="Leigh N.D."/>
            <person name="Simon A."/>
            <person name="Yun M.H."/>
        </authorList>
    </citation>
    <scope>NUCLEOTIDE SEQUENCE</scope>
    <source>
        <strain evidence="2">20211129_DDA</strain>
        <tissue evidence="2">Liver</tissue>
    </source>
</reference>
<dbReference type="AlphaFoldDB" id="A0AAV7KQF0"/>
<keyword evidence="3" id="KW-1185">Reference proteome</keyword>
<evidence type="ECO:0000256" key="1">
    <source>
        <dbReference type="SAM" id="MobiDB-lite"/>
    </source>
</evidence>
<evidence type="ECO:0008006" key="4">
    <source>
        <dbReference type="Google" id="ProtNLM"/>
    </source>
</evidence>
<proteinExistence type="predicted"/>
<sequence>MGASWPTATAATVSSCHPDETGWGRSRTVGQKRGREGVKARWRDASSLLSFKPKGRLPALLPSSLSAPPLTRHSVTLQRQLVTS</sequence>
<gene>
    <name evidence="2" type="ORF">NDU88_001482</name>
</gene>
<feature type="compositionally biased region" description="Polar residues" evidence="1">
    <location>
        <begin position="1"/>
        <end position="15"/>
    </location>
</feature>
<dbReference type="Proteomes" id="UP001066276">
    <property type="component" value="Chromosome 12"/>
</dbReference>
<name>A0AAV7KQF0_PLEWA</name>
<protein>
    <recommendedName>
        <fullName evidence="4">Secreted protein</fullName>
    </recommendedName>
</protein>
<evidence type="ECO:0000313" key="3">
    <source>
        <dbReference type="Proteomes" id="UP001066276"/>
    </source>
</evidence>
<evidence type="ECO:0000313" key="2">
    <source>
        <dbReference type="EMBL" id="KAJ1081300.1"/>
    </source>
</evidence>